<accession>A0ABY0Y0B7</accession>
<keyword evidence="3" id="KW-1185">Reference proteome</keyword>
<comment type="caution">
    <text evidence="2">The sequence shown here is derived from an EMBL/GenBank/DDBJ whole genome shotgun (WGS) entry which is preliminary data.</text>
</comment>
<gene>
    <name evidence="2" type="ORF">SAMN05216205_2938</name>
</gene>
<evidence type="ECO:0000256" key="1">
    <source>
        <dbReference type="SAM" id="MobiDB-lite"/>
    </source>
</evidence>
<evidence type="ECO:0000313" key="3">
    <source>
        <dbReference type="Proteomes" id="UP000199665"/>
    </source>
</evidence>
<organism evidence="2 3">
    <name type="scientific">Pseudomonas mohnii</name>
    <dbReference type="NCBI Taxonomy" id="395600"/>
    <lineage>
        <taxon>Bacteria</taxon>
        <taxon>Pseudomonadati</taxon>
        <taxon>Pseudomonadota</taxon>
        <taxon>Gammaproteobacteria</taxon>
        <taxon>Pseudomonadales</taxon>
        <taxon>Pseudomonadaceae</taxon>
        <taxon>Pseudomonas</taxon>
    </lineage>
</organism>
<dbReference type="Gene3D" id="2.180.10.10">
    <property type="entry name" value="RHS repeat-associated core"/>
    <property type="match status" value="1"/>
</dbReference>
<name>A0ABY0Y0B7_9PSED</name>
<dbReference type="SUPFAM" id="SSF56399">
    <property type="entry name" value="ADP-ribosylation"/>
    <property type="match status" value="1"/>
</dbReference>
<dbReference type="Proteomes" id="UP000199665">
    <property type="component" value="Unassembled WGS sequence"/>
</dbReference>
<feature type="region of interest" description="Disordered" evidence="1">
    <location>
        <begin position="177"/>
        <end position="251"/>
    </location>
</feature>
<feature type="compositionally biased region" description="Polar residues" evidence="1">
    <location>
        <begin position="211"/>
        <end position="226"/>
    </location>
</feature>
<sequence>MTRANDVKQRVILLATNSSQSIIGESVEGTINNIGYSAYGEQSAQQEVASALGFNGQLREARLGWYLLGNGYRAYNTRLMRFHSPDSWSPFGGGGLNAYMYCVGDPVNRVDPTGHIGDVFKLFVRENIRYRTPQQLAIANAKASARQKAISILSRSSRSVEPSNPSRQSDAVSVIGGYIMGAPGPRNPTPSPGGDLAPQGVKGWERPVPGQGTSWRVSPSAQQSHSPRAHRRSGSFSERPTRPEPPPTYQEATSGMRFWDNDTFAASQQPRTYVVNRMAVGRMDNLAAAAPYQIPARAHPPTPLVREIDPLLQQFAELNAMQREMIQHRAANIRCRIL</sequence>
<protein>
    <submittedName>
        <fullName evidence="2">RHS repeat-associated core domain-containing protein</fullName>
    </submittedName>
</protein>
<dbReference type="InterPro" id="IPR022385">
    <property type="entry name" value="Rhs_assc_core"/>
</dbReference>
<dbReference type="NCBIfam" id="TIGR03696">
    <property type="entry name" value="Rhs_assc_core"/>
    <property type="match status" value="1"/>
</dbReference>
<evidence type="ECO:0000313" key="2">
    <source>
        <dbReference type="EMBL" id="SEC67010.1"/>
    </source>
</evidence>
<dbReference type="RefSeq" id="WP_090465991.1">
    <property type="nucleotide sequence ID" value="NZ_FNRV01000001.1"/>
</dbReference>
<proteinExistence type="predicted"/>
<dbReference type="EMBL" id="FNRV01000001">
    <property type="protein sequence ID" value="SEC67010.1"/>
    <property type="molecule type" value="Genomic_DNA"/>
</dbReference>
<reference evidence="2 3" key="1">
    <citation type="submission" date="2016-10" db="EMBL/GenBank/DDBJ databases">
        <authorList>
            <person name="Varghese N."/>
            <person name="Submissions S."/>
        </authorList>
    </citation>
    <scope>NUCLEOTIDE SEQUENCE [LARGE SCALE GENOMIC DNA]</scope>
    <source>
        <strain evidence="2 3">DSM 18327</strain>
    </source>
</reference>